<protein>
    <submittedName>
        <fullName evidence="2">Uncharacterized protein</fullName>
    </submittedName>
</protein>
<keyword evidence="3" id="KW-1185">Reference proteome</keyword>
<evidence type="ECO:0000313" key="3">
    <source>
        <dbReference type="Proteomes" id="UP001292094"/>
    </source>
</evidence>
<dbReference type="Proteomes" id="UP001292094">
    <property type="component" value="Unassembled WGS sequence"/>
</dbReference>
<sequence>MTSTTGANTASADVSEADVLETVAALARNIVRTVAWRASESLRTSPPVPEMGGGGGKDDTRGGVVHC</sequence>
<dbReference type="AlphaFoldDB" id="A0AAE1TLD2"/>
<reference evidence="2" key="1">
    <citation type="submission" date="2023-11" db="EMBL/GenBank/DDBJ databases">
        <title>Genome assemblies of two species of porcelain crab, Petrolisthes cinctipes and Petrolisthes manimaculis (Anomura: Porcellanidae).</title>
        <authorList>
            <person name="Angst P."/>
        </authorList>
    </citation>
    <scope>NUCLEOTIDE SEQUENCE</scope>
    <source>
        <strain evidence="2">PB745_02</strain>
        <tissue evidence="2">Gill</tissue>
    </source>
</reference>
<organism evidence="2 3">
    <name type="scientific">Petrolisthes manimaculis</name>
    <dbReference type="NCBI Taxonomy" id="1843537"/>
    <lineage>
        <taxon>Eukaryota</taxon>
        <taxon>Metazoa</taxon>
        <taxon>Ecdysozoa</taxon>
        <taxon>Arthropoda</taxon>
        <taxon>Crustacea</taxon>
        <taxon>Multicrustacea</taxon>
        <taxon>Malacostraca</taxon>
        <taxon>Eumalacostraca</taxon>
        <taxon>Eucarida</taxon>
        <taxon>Decapoda</taxon>
        <taxon>Pleocyemata</taxon>
        <taxon>Anomura</taxon>
        <taxon>Galatheoidea</taxon>
        <taxon>Porcellanidae</taxon>
        <taxon>Petrolisthes</taxon>
    </lineage>
</organism>
<feature type="region of interest" description="Disordered" evidence="1">
    <location>
        <begin position="42"/>
        <end position="67"/>
    </location>
</feature>
<comment type="caution">
    <text evidence="2">The sequence shown here is derived from an EMBL/GenBank/DDBJ whole genome shotgun (WGS) entry which is preliminary data.</text>
</comment>
<proteinExistence type="predicted"/>
<gene>
    <name evidence="2" type="ORF">Pmani_037224</name>
</gene>
<evidence type="ECO:0000256" key="1">
    <source>
        <dbReference type="SAM" id="MobiDB-lite"/>
    </source>
</evidence>
<evidence type="ECO:0000313" key="2">
    <source>
        <dbReference type="EMBL" id="KAK4289833.1"/>
    </source>
</evidence>
<dbReference type="EMBL" id="JAWZYT010005706">
    <property type="protein sequence ID" value="KAK4289833.1"/>
    <property type="molecule type" value="Genomic_DNA"/>
</dbReference>
<name>A0AAE1TLD2_9EUCA</name>
<accession>A0AAE1TLD2</accession>